<accession>A0A564ZDX6</accession>
<dbReference type="Proteomes" id="UP000321570">
    <property type="component" value="Unassembled WGS sequence"/>
</dbReference>
<organism evidence="1 2">
    <name type="scientific">Hymenolepis diminuta</name>
    <name type="common">Rat tapeworm</name>
    <dbReference type="NCBI Taxonomy" id="6216"/>
    <lineage>
        <taxon>Eukaryota</taxon>
        <taxon>Metazoa</taxon>
        <taxon>Spiralia</taxon>
        <taxon>Lophotrochozoa</taxon>
        <taxon>Platyhelminthes</taxon>
        <taxon>Cestoda</taxon>
        <taxon>Eucestoda</taxon>
        <taxon>Cyclophyllidea</taxon>
        <taxon>Hymenolepididae</taxon>
        <taxon>Hymenolepis</taxon>
    </lineage>
</organism>
<proteinExistence type="predicted"/>
<protein>
    <submittedName>
        <fullName evidence="1">Uncharacterized protein</fullName>
    </submittedName>
</protein>
<sequence>MEAKISPDGFNTSTTTISHECSKHFTQSSIVSVSFKVILTANLIQAANDDIIV</sequence>
<evidence type="ECO:0000313" key="1">
    <source>
        <dbReference type="EMBL" id="VUZ57707.1"/>
    </source>
</evidence>
<dbReference type="AlphaFoldDB" id="A0A564ZDX6"/>
<dbReference type="EMBL" id="CABIJS010000719">
    <property type="protein sequence ID" value="VUZ57707.1"/>
    <property type="molecule type" value="Genomic_DNA"/>
</dbReference>
<evidence type="ECO:0000313" key="2">
    <source>
        <dbReference type="Proteomes" id="UP000321570"/>
    </source>
</evidence>
<reference evidence="1 2" key="1">
    <citation type="submission" date="2019-07" db="EMBL/GenBank/DDBJ databases">
        <authorList>
            <person name="Jastrzebski P J."/>
            <person name="Paukszto L."/>
            <person name="Jastrzebski P J."/>
        </authorList>
    </citation>
    <scope>NUCLEOTIDE SEQUENCE [LARGE SCALE GENOMIC DNA]</scope>
    <source>
        <strain evidence="1 2">WMS-il1</strain>
    </source>
</reference>
<gene>
    <name evidence="1" type="ORF">WMSIL1_LOCUS14957</name>
</gene>
<name>A0A564ZDX6_HYMDI</name>
<keyword evidence="2" id="KW-1185">Reference proteome</keyword>